<dbReference type="InterPro" id="IPR006664">
    <property type="entry name" value="OMP_bac"/>
</dbReference>
<dbReference type="GO" id="GO:0009279">
    <property type="term" value="C:cell outer membrane"/>
    <property type="evidence" value="ECO:0007669"/>
    <property type="project" value="UniProtKB-SubCell"/>
</dbReference>
<accession>A0A1Y5SL57</accession>
<feature type="signal peptide" evidence="5">
    <location>
        <begin position="1"/>
        <end position="18"/>
    </location>
</feature>
<dbReference type="PRINTS" id="PR01021">
    <property type="entry name" value="OMPADOMAIN"/>
</dbReference>
<reference evidence="7 8" key="1">
    <citation type="submission" date="2017-03" db="EMBL/GenBank/DDBJ databases">
        <authorList>
            <person name="Afonso C.L."/>
            <person name="Miller P.J."/>
            <person name="Scott M.A."/>
            <person name="Spackman E."/>
            <person name="Goraichik I."/>
            <person name="Dimitrov K.M."/>
            <person name="Suarez D.L."/>
            <person name="Swayne D.E."/>
        </authorList>
    </citation>
    <scope>NUCLEOTIDE SEQUENCE [LARGE SCALE GENOMIC DNA]</scope>
    <source>
        <strain evidence="7 8">CECT 8287</strain>
    </source>
</reference>
<dbReference type="Gene3D" id="3.30.1330.60">
    <property type="entry name" value="OmpA-like domain"/>
    <property type="match status" value="1"/>
</dbReference>
<feature type="chain" id="PRO_5012079756" evidence="5">
    <location>
        <begin position="19"/>
        <end position="313"/>
    </location>
</feature>
<evidence type="ECO:0000256" key="4">
    <source>
        <dbReference type="PROSITE-ProRule" id="PRU00473"/>
    </source>
</evidence>
<dbReference type="AlphaFoldDB" id="A0A1Y5SL57"/>
<dbReference type="InterPro" id="IPR006665">
    <property type="entry name" value="OmpA-like"/>
</dbReference>
<dbReference type="Proteomes" id="UP000193827">
    <property type="component" value="Unassembled WGS sequence"/>
</dbReference>
<evidence type="ECO:0000256" key="3">
    <source>
        <dbReference type="ARBA" id="ARBA00023237"/>
    </source>
</evidence>
<gene>
    <name evidence="7" type="primary">oprF_1</name>
    <name evidence="7" type="ORF">PEL8287_02080</name>
</gene>
<dbReference type="CDD" id="cd07185">
    <property type="entry name" value="OmpA_C-like"/>
    <property type="match status" value="1"/>
</dbReference>
<dbReference type="PANTHER" id="PTHR30329">
    <property type="entry name" value="STATOR ELEMENT OF FLAGELLAR MOTOR COMPLEX"/>
    <property type="match status" value="1"/>
</dbReference>
<proteinExistence type="predicted"/>
<keyword evidence="2 4" id="KW-0472">Membrane</keyword>
<evidence type="ECO:0000313" key="7">
    <source>
        <dbReference type="EMBL" id="SLN41574.1"/>
    </source>
</evidence>
<keyword evidence="8" id="KW-1185">Reference proteome</keyword>
<name>A0A1Y5SL57_9RHOB</name>
<organism evidence="7 8">
    <name type="scientific">Roseovarius litorisediminis</name>
    <dbReference type="NCBI Taxonomy" id="1312363"/>
    <lineage>
        <taxon>Bacteria</taxon>
        <taxon>Pseudomonadati</taxon>
        <taxon>Pseudomonadota</taxon>
        <taxon>Alphaproteobacteria</taxon>
        <taxon>Rhodobacterales</taxon>
        <taxon>Roseobacteraceae</taxon>
        <taxon>Roseovarius</taxon>
    </lineage>
</organism>
<feature type="domain" description="OmpA-like" evidence="6">
    <location>
        <begin position="198"/>
        <end position="313"/>
    </location>
</feature>
<protein>
    <submittedName>
        <fullName evidence="7">Outer membrane porin F</fullName>
    </submittedName>
</protein>
<dbReference type="InterPro" id="IPR050330">
    <property type="entry name" value="Bact_OuterMem_StrucFunc"/>
</dbReference>
<dbReference type="EMBL" id="FWFL01000004">
    <property type="protein sequence ID" value="SLN41574.1"/>
    <property type="molecule type" value="Genomic_DNA"/>
</dbReference>
<dbReference type="SUPFAM" id="SSF103088">
    <property type="entry name" value="OmpA-like"/>
    <property type="match status" value="1"/>
</dbReference>
<dbReference type="Pfam" id="PF00691">
    <property type="entry name" value="OmpA"/>
    <property type="match status" value="1"/>
</dbReference>
<evidence type="ECO:0000313" key="8">
    <source>
        <dbReference type="Proteomes" id="UP000193827"/>
    </source>
</evidence>
<sequence length="313" mass="33381">MIRARLALLAALILPADAGGALDLSLPGNATLTAEVISRADSYLLPVGPYVDNSLPTLEIEGSVLQQAWRISAQSMTTLQVVQPLRDQLEEAGYDLLYDCSGQECGGFDFRFNTPILPAPDMFVDLFDYRFLAARKGIPGSGADYVSVIVSRSGVTAYVQITHVDPGGVEPLKVDPNGPVSRPTPAPDGKIASALVQYGHTILADLEFESGSVSLGAGPYASLVDLADYLKSDETRRVALVGHTDAVGGLDVNIALSRKRAASVLERLVDSYDVPRDQLEAEGMGYLAPVAPNLTQEGREANRRVEAVLLNTE</sequence>
<evidence type="ECO:0000256" key="1">
    <source>
        <dbReference type="ARBA" id="ARBA00004442"/>
    </source>
</evidence>
<keyword evidence="3" id="KW-0998">Cell outer membrane</keyword>
<keyword evidence="5" id="KW-0732">Signal</keyword>
<evidence type="ECO:0000259" key="6">
    <source>
        <dbReference type="PROSITE" id="PS51123"/>
    </source>
</evidence>
<dbReference type="PROSITE" id="PS51123">
    <property type="entry name" value="OMPA_2"/>
    <property type="match status" value="1"/>
</dbReference>
<dbReference type="PANTHER" id="PTHR30329:SF21">
    <property type="entry name" value="LIPOPROTEIN YIAD-RELATED"/>
    <property type="match status" value="1"/>
</dbReference>
<evidence type="ECO:0000256" key="2">
    <source>
        <dbReference type="ARBA" id="ARBA00023136"/>
    </source>
</evidence>
<comment type="subcellular location">
    <subcellularLocation>
        <location evidence="1">Cell outer membrane</location>
    </subcellularLocation>
</comment>
<evidence type="ECO:0000256" key="5">
    <source>
        <dbReference type="SAM" id="SignalP"/>
    </source>
</evidence>
<dbReference type="InterPro" id="IPR036737">
    <property type="entry name" value="OmpA-like_sf"/>
</dbReference>
<dbReference type="OrthoDB" id="9792021at2"/>
<dbReference type="RefSeq" id="WP_085892280.1">
    <property type="nucleotide sequence ID" value="NZ_FWFL01000004.1"/>
</dbReference>